<dbReference type="SMART" id="SM00028">
    <property type="entry name" value="TPR"/>
    <property type="match status" value="3"/>
</dbReference>
<sequence>MNQVERLLTAATAAQREGNFARARQILAELHGVAPAEPRAHNMLGMMALAEDDPKGAVAAFERAIAGDPTEPALRLNLAAAARRAGDDEREQAALDNAIAIDQRNFTAWLRKAELHVRQNNVADGVKAWSAALALSKHITPLPTGLADTLARGGAWLAEQTSRFSAALDSALVDVRANYGKQQLARFDACIETMLGRRKIYTNQCEGIHYPFLPAYEFFDRALFPWMAEFEAHSPAIRQELLALLQSGEEGLEPYVQQEPGTPENIWSSLNHSLDWSAYFLWNYGRRIDQACEKCPTTAAALELVPRIELPSRAPTAFFSILKPKKHIPPHTGVTNARTIVHLPLIVPEGCRFRVGGETRAWVEGEAFAFDDTIEHEAWNDSDELRAVLILDVWNPYIEAHERSLLQAMCKAADSSGFNPGMSDAR</sequence>
<dbReference type="GO" id="GO:0051213">
    <property type="term" value="F:dioxygenase activity"/>
    <property type="evidence" value="ECO:0007669"/>
    <property type="project" value="UniProtKB-KW"/>
</dbReference>
<dbReference type="SUPFAM" id="SSF48452">
    <property type="entry name" value="TPR-like"/>
    <property type="match status" value="1"/>
</dbReference>
<dbReference type="PANTHER" id="PTHR46332">
    <property type="entry name" value="ASPARTATE BETA-HYDROXYLASE DOMAIN-CONTAINING PROTEIN 2"/>
    <property type="match status" value="1"/>
</dbReference>
<evidence type="ECO:0000256" key="2">
    <source>
        <dbReference type="ARBA" id="ARBA00022964"/>
    </source>
</evidence>
<reference evidence="6 7" key="1">
    <citation type="submission" date="2018-05" db="EMBL/GenBank/DDBJ databases">
        <title>Genomic Encyclopedia of Type Strains, Phase IV (KMG-IV): sequencing the most valuable type-strain genomes for metagenomic binning, comparative biology and taxonomic classification.</title>
        <authorList>
            <person name="Goeker M."/>
        </authorList>
    </citation>
    <scope>NUCLEOTIDE SEQUENCE [LARGE SCALE GENOMIC DNA]</scope>
    <source>
        <strain evidence="6 7">DSM 3183</strain>
    </source>
</reference>
<comment type="similarity">
    <text evidence="1">Belongs to the aspartyl/asparaginyl beta-hydroxylase family.</text>
</comment>
<keyword evidence="3" id="KW-0560">Oxidoreductase</keyword>
<dbReference type="OrthoDB" id="21665at2"/>
<dbReference type="InterPro" id="IPR007803">
    <property type="entry name" value="Asp/Arg/Pro-Hydrxlase"/>
</dbReference>
<dbReference type="InterPro" id="IPR019734">
    <property type="entry name" value="TPR_rpt"/>
</dbReference>
<evidence type="ECO:0000259" key="5">
    <source>
        <dbReference type="Pfam" id="PF05118"/>
    </source>
</evidence>
<proteinExistence type="inferred from homology"/>
<evidence type="ECO:0000313" key="6">
    <source>
        <dbReference type="EMBL" id="PXW78601.1"/>
    </source>
</evidence>
<feature type="domain" description="Aspartyl/asparaginy/proline hydroxylase" evidence="5">
    <location>
        <begin position="231"/>
        <end position="396"/>
    </location>
</feature>
<dbReference type="Gene3D" id="1.25.40.10">
    <property type="entry name" value="Tetratricopeptide repeat domain"/>
    <property type="match status" value="1"/>
</dbReference>
<dbReference type="EMBL" id="QJJM01000002">
    <property type="protein sequence ID" value="PXW78601.1"/>
    <property type="molecule type" value="Genomic_DNA"/>
</dbReference>
<evidence type="ECO:0000256" key="4">
    <source>
        <dbReference type="PROSITE-ProRule" id="PRU00339"/>
    </source>
</evidence>
<evidence type="ECO:0000256" key="3">
    <source>
        <dbReference type="ARBA" id="ARBA00023002"/>
    </source>
</evidence>
<keyword evidence="4" id="KW-0802">TPR repeat</keyword>
<name>A0A2V3VCM7_9SPHN</name>
<dbReference type="SUPFAM" id="SSF51197">
    <property type="entry name" value="Clavaminate synthase-like"/>
    <property type="match status" value="1"/>
</dbReference>
<feature type="repeat" description="TPR" evidence="4">
    <location>
        <begin position="38"/>
        <end position="71"/>
    </location>
</feature>
<dbReference type="PANTHER" id="PTHR46332:SF5">
    <property type="entry name" value="ASPARTATE BETA-HYDROXYLASE DOMAIN CONTAINING 2"/>
    <property type="match status" value="1"/>
</dbReference>
<gene>
    <name evidence="6" type="ORF">C7451_102273</name>
</gene>
<dbReference type="InterPro" id="IPR011990">
    <property type="entry name" value="TPR-like_helical_dom_sf"/>
</dbReference>
<organism evidence="6 7">
    <name type="scientific">Blastomonas natatoria</name>
    <dbReference type="NCBI Taxonomy" id="34015"/>
    <lineage>
        <taxon>Bacteria</taxon>
        <taxon>Pseudomonadati</taxon>
        <taxon>Pseudomonadota</taxon>
        <taxon>Alphaproteobacteria</taxon>
        <taxon>Sphingomonadales</taxon>
        <taxon>Sphingomonadaceae</taxon>
        <taxon>Blastomonas</taxon>
    </lineage>
</organism>
<dbReference type="AlphaFoldDB" id="A0A2V3VCM7"/>
<accession>A0A2V3VCM7</accession>
<dbReference type="Gene3D" id="2.60.120.330">
    <property type="entry name" value="B-lactam Antibiotic, Isopenicillin N Synthase, Chain"/>
    <property type="match status" value="1"/>
</dbReference>
<comment type="caution">
    <text evidence="6">The sequence shown here is derived from an EMBL/GenBank/DDBJ whole genome shotgun (WGS) entry which is preliminary data.</text>
</comment>
<dbReference type="InterPro" id="IPR051821">
    <property type="entry name" value="Asp/Asn_beta-hydroxylase"/>
</dbReference>
<dbReference type="InterPro" id="IPR027443">
    <property type="entry name" value="IPNS-like_sf"/>
</dbReference>
<keyword evidence="7" id="KW-1185">Reference proteome</keyword>
<evidence type="ECO:0000313" key="7">
    <source>
        <dbReference type="Proteomes" id="UP000248014"/>
    </source>
</evidence>
<dbReference type="GO" id="GO:0016020">
    <property type="term" value="C:membrane"/>
    <property type="evidence" value="ECO:0007669"/>
    <property type="project" value="TreeGrafter"/>
</dbReference>
<keyword evidence="2" id="KW-0223">Dioxygenase</keyword>
<dbReference type="Pfam" id="PF05118">
    <property type="entry name" value="Asp_Arg_Hydrox"/>
    <property type="match status" value="1"/>
</dbReference>
<dbReference type="Proteomes" id="UP000248014">
    <property type="component" value="Unassembled WGS sequence"/>
</dbReference>
<dbReference type="RefSeq" id="WP_110297665.1">
    <property type="nucleotide sequence ID" value="NZ_QJJM01000002.1"/>
</dbReference>
<evidence type="ECO:0000256" key="1">
    <source>
        <dbReference type="ARBA" id="ARBA00007730"/>
    </source>
</evidence>
<protein>
    <submittedName>
        <fullName evidence="6">Aspartyl/asparaginyl beta-hydroxylase</fullName>
    </submittedName>
</protein>
<dbReference type="PROSITE" id="PS50005">
    <property type="entry name" value="TPR"/>
    <property type="match status" value="1"/>
</dbReference>